<dbReference type="EMBL" id="QDEB01109513">
    <property type="protein sequence ID" value="RZB66650.1"/>
    <property type="molecule type" value="Genomic_DNA"/>
</dbReference>
<dbReference type="PRINTS" id="PR00094">
    <property type="entry name" value="ADENYLTKNASE"/>
</dbReference>
<organism evidence="5 6">
    <name type="scientific">Asbolus verrucosus</name>
    <name type="common">Desert ironclad beetle</name>
    <dbReference type="NCBI Taxonomy" id="1661398"/>
    <lineage>
        <taxon>Eukaryota</taxon>
        <taxon>Metazoa</taxon>
        <taxon>Ecdysozoa</taxon>
        <taxon>Arthropoda</taxon>
        <taxon>Hexapoda</taxon>
        <taxon>Insecta</taxon>
        <taxon>Pterygota</taxon>
        <taxon>Neoptera</taxon>
        <taxon>Endopterygota</taxon>
        <taxon>Coleoptera</taxon>
        <taxon>Polyphaga</taxon>
        <taxon>Cucujiformia</taxon>
        <taxon>Tenebrionidae</taxon>
        <taxon>Pimeliinae</taxon>
        <taxon>Asbolus</taxon>
    </lineage>
</organism>
<dbReference type="GO" id="GO:0019205">
    <property type="term" value="F:nucleobase-containing compound kinase activity"/>
    <property type="evidence" value="ECO:0007669"/>
    <property type="project" value="InterPro"/>
</dbReference>
<comment type="caution">
    <text evidence="5">The sequence shown here is derived from an EMBL/GenBank/DDBJ whole genome shotgun (WGS) entry which is preliminary data.</text>
</comment>
<dbReference type="AlphaFoldDB" id="A0A482VEX1"/>
<evidence type="ECO:0000256" key="1">
    <source>
        <dbReference type="ARBA" id="ARBA00022679"/>
    </source>
</evidence>
<evidence type="ECO:0000256" key="2">
    <source>
        <dbReference type="ARBA" id="ARBA00022741"/>
    </source>
</evidence>
<dbReference type="PANTHER" id="PTHR23359">
    <property type="entry name" value="NUCLEOTIDE KINASE"/>
    <property type="match status" value="1"/>
</dbReference>
<dbReference type="OrthoDB" id="442176at2759"/>
<gene>
    <name evidence="5" type="ORF">BDFB_004387</name>
</gene>
<reference evidence="5 6" key="1">
    <citation type="submission" date="2017-03" db="EMBL/GenBank/DDBJ databases">
        <title>Genome of the blue death feigning beetle - Asbolus verrucosus.</title>
        <authorList>
            <person name="Rider S.D."/>
        </authorList>
    </citation>
    <scope>NUCLEOTIDE SEQUENCE [LARGE SCALE GENOMIC DNA]</scope>
    <source>
        <strain evidence="5">Butters</strain>
        <tissue evidence="5">Head and leg muscle</tissue>
    </source>
</reference>
<evidence type="ECO:0000313" key="5">
    <source>
        <dbReference type="EMBL" id="RZB66650.1"/>
    </source>
</evidence>
<proteinExistence type="inferred from homology"/>
<dbReference type="Gene3D" id="3.40.50.300">
    <property type="entry name" value="P-loop containing nucleotide triphosphate hydrolases"/>
    <property type="match status" value="1"/>
</dbReference>
<dbReference type="InterPro" id="IPR027417">
    <property type="entry name" value="P-loop_NTPase"/>
</dbReference>
<sequence>MGGSFSCIDDQVPSIQRLQYDMTPVKSKSLPIIWLVGPPGSGRNTQAKLLSENLEFSHVKVAELLREESDKDTNRGRMINEALHHRSKKIPDSIVIDLIKEEMLRMSLNCKGYLINNFPKNSKQASLFIKEIDDVDAIIYLVCDIPIMVKRKKVKSEGRLDDETIKKAIANYMKDIKEGISKYGSKLEKIRGNEDPNEVYTKIETAISVRINTRTKITAESDYAQSQENESTISSFN</sequence>
<keyword evidence="3 4" id="KW-0418">Kinase</keyword>
<evidence type="ECO:0000256" key="3">
    <source>
        <dbReference type="ARBA" id="ARBA00022777"/>
    </source>
</evidence>
<dbReference type="Proteomes" id="UP000292052">
    <property type="component" value="Unassembled WGS sequence"/>
</dbReference>
<evidence type="ECO:0000256" key="4">
    <source>
        <dbReference type="RuleBase" id="RU003330"/>
    </source>
</evidence>
<evidence type="ECO:0000313" key="6">
    <source>
        <dbReference type="Proteomes" id="UP000292052"/>
    </source>
</evidence>
<dbReference type="STRING" id="1661398.A0A482VEX1"/>
<keyword evidence="1 4" id="KW-0808">Transferase</keyword>
<dbReference type="SUPFAM" id="SSF52540">
    <property type="entry name" value="P-loop containing nucleoside triphosphate hydrolases"/>
    <property type="match status" value="1"/>
</dbReference>
<comment type="similarity">
    <text evidence="4">Belongs to the adenylate kinase family.</text>
</comment>
<keyword evidence="6" id="KW-1185">Reference proteome</keyword>
<name>A0A482VEX1_ASBVE</name>
<dbReference type="CDD" id="cd01428">
    <property type="entry name" value="ADK"/>
    <property type="match status" value="1"/>
</dbReference>
<dbReference type="Pfam" id="PF00406">
    <property type="entry name" value="ADK"/>
    <property type="match status" value="1"/>
</dbReference>
<protein>
    <submittedName>
        <fullName evidence="5">Adenylate kinase isoenzyme 1</fullName>
    </submittedName>
</protein>
<dbReference type="GO" id="GO:0005524">
    <property type="term" value="F:ATP binding"/>
    <property type="evidence" value="ECO:0007669"/>
    <property type="project" value="InterPro"/>
</dbReference>
<accession>A0A482VEX1</accession>
<keyword evidence="2" id="KW-0547">Nucleotide-binding</keyword>
<dbReference type="GO" id="GO:0006139">
    <property type="term" value="P:nucleobase-containing compound metabolic process"/>
    <property type="evidence" value="ECO:0007669"/>
    <property type="project" value="InterPro"/>
</dbReference>
<dbReference type="InterPro" id="IPR000850">
    <property type="entry name" value="Adenylat/UMP-CMP_kin"/>
</dbReference>